<evidence type="ECO:0000313" key="2">
    <source>
        <dbReference type="Proteomes" id="UP000002408"/>
    </source>
</evidence>
<keyword evidence="2" id="KW-1185">Reference proteome</keyword>
<dbReference type="KEGG" id="mbn:Mboo_0510"/>
<accession>A7I5L7</accession>
<evidence type="ECO:0008006" key="3">
    <source>
        <dbReference type="Google" id="ProtNLM"/>
    </source>
</evidence>
<organism evidence="1 2">
    <name type="scientific">Methanoregula boonei (strain DSM 21154 / JCM 14090 / 6A8)</name>
    <dbReference type="NCBI Taxonomy" id="456442"/>
    <lineage>
        <taxon>Archaea</taxon>
        <taxon>Methanobacteriati</taxon>
        <taxon>Methanobacteriota</taxon>
        <taxon>Stenosarchaea group</taxon>
        <taxon>Methanomicrobia</taxon>
        <taxon>Methanomicrobiales</taxon>
        <taxon>Methanoregulaceae</taxon>
        <taxon>Methanoregula</taxon>
    </lineage>
</organism>
<dbReference type="STRING" id="456442.Mboo_0510"/>
<evidence type="ECO:0000313" key="1">
    <source>
        <dbReference type="EMBL" id="ABS55028.1"/>
    </source>
</evidence>
<protein>
    <recommendedName>
        <fullName evidence="3">Transcriptional regulator, CopG/Arc/MetJ family</fullName>
    </recommendedName>
</protein>
<proteinExistence type="predicted"/>
<reference evidence="2" key="1">
    <citation type="journal article" date="2015" name="Microbiology">
        <title>Genome of Methanoregula boonei 6A8 reveals adaptations to oligotrophic peatland environments.</title>
        <authorList>
            <person name="Braeuer S."/>
            <person name="Cadillo-Quiroz H."/>
            <person name="Kyrpides N."/>
            <person name="Woyke T."/>
            <person name="Goodwin L."/>
            <person name="Detter C."/>
            <person name="Podell S."/>
            <person name="Yavitt J.B."/>
            <person name="Zinder S.H."/>
        </authorList>
    </citation>
    <scope>NUCLEOTIDE SEQUENCE [LARGE SCALE GENOMIC DNA]</scope>
    <source>
        <strain evidence="2">DSM 21154 / JCM 14090 / 6A8</strain>
    </source>
</reference>
<name>A7I5L7_METB6</name>
<dbReference type="HOGENOM" id="CLU_2581399_0_0_2"/>
<gene>
    <name evidence="1" type="ordered locus">Mboo_0510</name>
</gene>
<sequence length="87" mass="10150">MSRKMSNEKSRTSTGYRIPPDIEKKMNQLIESGEFDTRADVITTSLRFYFDNRNKNTKDEIKLFLASKDGRKFIADIVGQIDQNKKE</sequence>
<dbReference type="AlphaFoldDB" id="A7I5L7"/>
<dbReference type="eggNOG" id="arCOG12712">
    <property type="taxonomic scope" value="Archaea"/>
</dbReference>
<dbReference type="EMBL" id="CP000780">
    <property type="protein sequence ID" value="ABS55028.1"/>
    <property type="molecule type" value="Genomic_DNA"/>
</dbReference>
<dbReference type="Proteomes" id="UP000002408">
    <property type="component" value="Chromosome"/>
</dbReference>